<dbReference type="SUPFAM" id="SSF55048">
    <property type="entry name" value="Probable ACP-binding domain of malonyl-CoA ACP transacylase"/>
    <property type="match status" value="1"/>
</dbReference>
<dbReference type="Pfam" id="PF00698">
    <property type="entry name" value="Acyl_transf_1"/>
    <property type="match status" value="1"/>
</dbReference>
<keyword evidence="2" id="KW-0597">Phosphoprotein</keyword>
<dbReference type="InterPro" id="IPR032821">
    <property type="entry name" value="PKS_assoc"/>
</dbReference>
<dbReference type="GO" id="GO:0008168">
    <property type="term" value="F:methyltransferase activity"/>
    <property type="evidence" value="ECO:0007669"/>
    <property type="project" value="UniProtKB-KW"/>
</dbReference>
<feature type="domain" description="Ketosynthase family 3 (KS3)" evidence="9">
    <location>
        <begin position="80"/>
        <end position="499"/>
    </location>
</feature>
<evidence type="ECO:0000256" key="1">
    <source>
        <dbReference type="ARBA" id="ARBA00022450"/>
    </source>
</evidence>
<sequence length="2340" mass="258453">MAPSISNDYTNEFHSLRNGVNGRTDGFNDHINGANGQMNGSNGHVNGYNSNFNGTDCYTNGSNGHVNDPATPLSRSSDIPIPIAIIGMGMRLPGVCHDAETFWNFLMNKKEGMVPVPSTRWNADGFHDPAGKPGTIKANEGNFLNIDVGAFDAGFFSMTAAQIEQADPQQRILLETVYESVVNAGERNIKGRNIGVYVGLFAEDWIEMHAKDSEPQTFFGYTGHFDLMNSNLVSYEFDWKGPSMTFKTGCSASMAAMDTACKALARGDCESAIVGGTNLVLSPALSSVLSAYGVNSAEGRCRSFDAIATGYGRGEAVSSLFIKRLDHALRDGNPIRGVIRSSMCIDDGKTPGITQPNSDAHEALIRSAYKAAGLTDKYHETAFFECHGTGTPIGDPIEANAVARVFGRDGMIIGSVKSNVGHSESASGNTSIIKGVLALEHRTIPPNVNFNTPNPKIPWKEARLTVPTEPLQWPVGRLERVSVNSFGIGGSNAHVILESASFYGVEKPRISIANEAPRLSLLLLSAKNEVSLQASVEKHAKYLEKHGPACLQDLAYTLATRRDHHEQRTFAICDGEEPLNAQPSARVKSTEKTLIFVFTGQGAQWAQMGKQLIDDFPSVQEDIAEMDRILSQCHTPPSWNIEDELRKQKLKTQISSAETWGVTPAAVVGHSSGEIAAAYTTGSLTKKEAILAAYFRGYATREKIAEGAMAAVGVGANQLRPYLTKGVVIGCENSPNSTTISGDRKSVEGLIATLQRDSPEVFTNNFDINFDAMHPVGNVLTDLPTYSWDHSKSFWKKSRLSKEWRERKFLPHETLGVRLPGSSHLEPTWRNMLSLEKAGWIRDHIVGTDIVFPGAGYVCMAGEAIRQLTGRSDYSVRGLAIRTAMIVNESRENDVITTFKKAKLTSNSDSDWWEFRITSFNGSTWNEHCSGQAKAGPIHSMDRDVSQPVHLRKVSASRWYSTMQKIGFTYGPSFRGLRDISVDPLGFEAVANIDNIFRENESFYELHPCELDKLLQLMTVTQHEGDPTQFKQLSMPTYMDEVYISGGAKEFRVTATSHTDHMDAWSGNAFATANGKLVFELNGLSVSAIGASSEAEAKPKNAVELVWKPDIDFLDAKDLMLTPLDLRQYLLALEKYFYILAIGTVISIADIDTKECHLVKFRSWLNHFVETTSNGENKLLTEGKGLATLSEKDRLSLLKSMTSEFDAGPVASVATALRRVHESAKARYEGTADTLEVLMEDGILTKIYAFFDNNWNYSPMLQSLGHDKPTLRVMEIGAGTGGTTTNFLEGLKSEFGERLYSKYSYTDISSGFFVAAKERFKEFQNIEFSVLDITKNPIEQGFEEGGYDLIVAANVIHATPYLKDTLKNVRKLLHPKGRLLLQELDMQAKWMGFIMGDFPGWWLGDKDDRPDEPYISPERWDRELKASGFSGFDAVAYDNDHPYQVCATVICRVAQPSIEKKGVTLLYRNEITTEIQSFSQAFKQSGHPVQFCAFGESLPAGQDIVALMELESPFFNEISQPDFEKWMKIAISLDTVSLLWLTRPCSMNVKDPRYAQTLGLARTLRSEKHASFHTLEIDDIIHPKAPEKAVQVYEQICTPDNEPELDPDYEFVLQDGVIYSSRYHWFSVRDELAISSGKVVDKVLKIGQKGMIDSLRWEENLPVQRPLKEGEVAVKPHTVGVIFRDVLQTQGVVDGDDLGGESSGTVLEVGPGVAGFAPGDRVFMIESYCFSNKVITNQELLAHIPKKLSMEGAATMPTVFTTVIYALLHLRRLMKGQTIDSFGLWWGRNLLHPDCTNETFGIPRSQIFDSHSNVFMNDVLAATNGRGVDIALNSLAGELLHATWKCIAPFGAMIEIGKRDFYGHAKMDMFQFTANRAFIGLDARHIQAERPDICGAMLRECAKYFEEGHIQPVQPIRTFAATEIGDAFRHMQRGTHIGKFTVRMPDDLRDLPVVARSPSLNLQPDASYFLVGGLGGIGRSIASWFVQNGAKNLVFLSRSGRSEKVEHFCQELEVLGCHVQVFKGSVANMDDVAETVAKAQKPIRGVIQLSMALQDRAIDTMTYEDWYTAVRPKVDGTWNLHHGLGNDLDFFVMFSSTSGLMGQYGQANYAAANTFLDAFAQYRHSHGLAASVIDLGVMEDVGFVADSATLTDYFKFLSANLLSEEDMLEVVSLAIARSFPAGGEKNSHRYSNPSEIAVGVLSYMPLSDPNNRIIWKRDRRFSVCRTIESTSEGSAATNDGLKSFLAQISSRGTSGLGDETIDFLTNEIGNTLYGFMMKNPEDMELDQPLASLGLDSLVGIELRNWCRQQIGFEISILEIMQSTLKDIGKKALDSLVVKHA</sequence>
<reference evidence="11" key="1">
    <citation type="submission" date="2023-03" db="EMBL/GenBank/DDBJ databases">
        <title>Complete genome of Cladonia borealis.</title>
        <authorList>
            <person name="Park H."/>
        </authorList>
    </citation>
    <scope>NUCLEOTIDE SEQUENCE</scope>
    <source>
        <strain evidence="11">ANT050790</strain>
    </source>
</reference>
<dbReference type="InterPro" id="IPR001227">
    <property type="entry name" value="Ac_transferase_dom_sf"/>
</dbReference>
<organism evidence="11 12">
    <name type="scientific">Cladonia borealis</name>
    <dbReference type="NCBI Taxonomy" id="184061"/>
    <lineage>
        <taxon>Eukaryota</taxon>
        <taxon>Fungi</taxon>
        <taxon>Dikarya</taxon>
        <taxon>Ascomycota</taxon>
        <taxon>Pezizomycotina</taxon>
        <taxon>Lecanoromycetes</taxon>
        <taxon>OSLEUM clade</taxon>
        <taxon>Lecanoromycetidae</taxon>
        <taxon>Lecanorales</taxon>
        <taxon>Lecanorineae</taxon>
        <taxon>Cladoniaceae</taxon>
        <taxon>Cladonia</taxon>
    </lineage>
</organism>
<dbReference type="InterPro" id="IPR049552">
    <property type="entry name" value="PKS_DH_N"/>
</dbReference>
<feature type="region of interest" description="C-terminal hotdog fold" evidence="8">
    <location>
        <begin position="951"/>
        <end position="1095"/>
    </location>
</feature>
<keyword evidence="4" id="KW-0808">Transferase</keyword>
<dbReference type="SMART" id="SM00826">
    <property type="entry name" value="PKS_DH"/>
    <property type="match status" value="1"/>
</dbReference>
<dbReference type="Gene3D" id="3.40.366.10">
    <property type="entry name" value="Malonyl-Coenzyme A Acyl Carrier Protein, domain 2"/>
    <property type="match status" value="1"/>
</dbReference>
<accession>A0AA39UYE4</accession>
<dbReference type="SUPFAM" id="SSF53901">
    <property type="entry name" value="Thiolase-like"/>
    <property type="match status" value="1"/>
</dbReference>
<keyword evidence="6" id="KW-0511">Multifunctional enzyme</keyword>
<keyword evidence="3" id="KW-0489">Methyltransferase</keyword>
<dbReference type="Pfam" id="PF00109">
    <property type="entry name" value="ketoacyl-synt"/>
    <property type="match status" value="1"/>
</dbReference>
<dbReference type="PROSITE" id="PS52019">
    <property type="entry name" value="PKS_MFAS_DH"/>
    <property type="match status" value="1"/>
</dbReference>
<dbReference type="SMART" id="SM00829">
    <property type="entry name" value="PKS_ER"/>
    <property type="match status" value="1"/>
</dbReference>
<dbReference type="CDD" id="cd05195">
    <property type="entry name" value="enoyl_red"/>
    <property type="match status" value="1"/>
</dbReference>
<dbReference type="GO" id="GO:0006633">
    <property type="term" value="P:fatty acid biosynthetic process"/>
    <property type="evidence" value="ECO:0007669"/>
    <property type="project" value="InterPro"/>
</dbReference>
<feature type="domain" description="PKS/mFAS DH" evidence="10">
    <location>
        <begin position="812"/>
        <end position="1095"/>
    </location>
</feature>
<dbReference type="SUPFAM" id="SSF47336">
    <property type="entry name" value="ACP-like"/>
    <property type="match status" value="1"/>
</dbReference>
<dbReference type="SMART" id="SM00827">
    <property type="entry name" value="PKS_AT"/>
    <property type="match status" value="1"/>
</dbReference>
<dbReference type="InterPro" id="IPR042104">
    <property type="entry name" value="PKS_dehydratase_sf"/>
</dbReference>
<dbReference type="InterPro" id="IPR020841">
    <property type="entry name" value="PKS_Beta-ketoAc_synthase_dom"/>
</dbReference>
<dbReference type="InterPro" id="IPR050091">
    <property type="entry name" value="PKS_NRPS_Biosynth_Enz"/>
</dbReference>
<dbReference type="SMART" id="SM00822">
    <property type="entry name" value="PKS_KR"/>
    <property type="match status" value="1"/>
</dbReference>
<dbReference type="PROSITE" id="PS00606">
    <property type="entry name" value="KS3_1"/>
    <property type="match status" value="1"/>
</dbReference>
<evidence type="ECO:0000256" key="8">
    <source>
        <dbReference type="PROSITE-ProRule" id="PRU01363"/>
    </source>
</evidence>
<dbReference type="EMBL" id="JAFEKC020000020">
    <property type="protein sequence ID" value="KAK0508708.1"/>
    <property type="molecule type" value="Genomic_DNA"/>
</dbReference>
<dbReference type="Pfam" id="PF08659">
    <property type="entry name" value="KR"/>
    <property type="match status" value="1"/>
</dbReference>
<evidence type="ECO:0000259" key="10">
    <source>
        <dbReference type="PROSITE" id="PS52019"/>
    </source>
</evidence>
<dbReference type="InterPro" id="IPR016036">
    <property type="entry name" value="Malonyl_transacylase_ACP-bd"/>
</dbReference>
<feature type="active site" description="Proton acceptor; for dehydratase activity" evidence="8">
    <location>
        <position position="844"/>
    </location>
</feature>
<evidence type="ECO:0000256" key="6">
    <source>
        <dbReference type="ARBA" id="ARBA00023268"/>
    </source>
</evidence>
<dbReference type="Gene3D" id="1.10.1200.10">
    <property type="entry name" value="ACP-like"/>
    <property type="match status" value="1"/>
</dbReference>
<evidence type="ECO:0000256" key="2">
    <source>
        <dbReference type="ARBA" id="ARBA00022553"/>
    </source>
</evidence>
<dbReference type="InterPro" id="IPR049551">
    <property type="entry name" value="PKS_DH_C"/>
</dbReference>
<dbReference type="Pfam" id="PF00550">
    <property type="entry name" value="PP-binding"/>
    <property type="match status" value="1"/>
</dbReference>
<dbReference type="SUPFAM" id="SSF51735">
    <property type="entry name" value="NAD(P)-binding Rossmann-fold domains"/>
    <property type="match status" value="2"/>
</dbReference>
<dbReference type="SMART" id="SM00823">
    <property type="entry name" value="PKS_PP"/>
    <property type="match status" value="1"/>
</dbReference>
<evidence type="ECO:0000256" key="7">
    <source>
        <dbReference type="ARBA" id="ARBA00023315"/>
    </source>
</evidence>
<keyword evidence="12" id="KW-1185">Reference proteome</keyword>
<dbReference type="Pfam" id="PF21089">
    <property type="entry name" value="PKS_DH_N"/>
    <property type="match status" value="1"/>
</dbReference>
<dbReference type="InterPro" id="IPR013217">
    <property type="entry name" value="Methyltransf_12"/>
</dbReference>
<dbReference type="Pfam" id="PF08242">
    <property type="entry name" value="Methyltransf_12"/>
    <property type="match status" value="1"/>
</dbReference>
<dbReference type="InterPro" id="IPR036291">
    <property type="entry name" value="NAD(P)-bd_dom_sf"/>
</dbReference>
<dbReference type="SUPFAM" id="SSF50129">
    <property type="entry name" value="GroES-like"/>
    <property type="match status" value="1"/>
</dbReference>
<dbReference type="Gene3D" id="3.40.47.10">
    <property type="match status" value="1"/>
</dbReference>
<dbReference type="Gene3D" id="3.10.129.110">
    <property type="entry name" value="Polyketide synthase dehydratase"/>
    <property type="match status" value="1"/>
</dbReference>
<evidence type="ECO:0000256" key="4">
    <source>
        <dbReference type="ARBA" id="ARBA00022679"/>
    </source>
</evidence>
<keyword evidence="5" id="KW-0521">NADP</keyword>
<evidence type="ECO:0008006" key="13">
    <source>
        <dbReference type="Google" id="ProtNLM"/>
    </source>
</evidence>
<dbReference type="GO" id="GO:0004312">
    <property type="term" value="F:fatty acid synthase activity"/>
    <property type="evidence" value="ECO:0007669"/>
    <property type="project" value="TreeGrafter"/>
</dbReference>
<dbReference type="InterPro" id="IPR014043">
    <property type="entry name" value="Acyl_transferase_dom"/>
</dbReference>
<dbReference type="CDD" id="cd00833">
    <property type="entry name" value="PKS"/>
    <property type="match status" value="1"/>
</dbReference>
<dbReference type="InterPro" id="IPR020843">
    <property type="entry name" value="ER"/>
</dbReference>
<dbReference type="InterPro" id="IPR057326">
    <property type="entry name" value="KR_dom"/>
</dbReference>
<dbReference type="Pfam" id="PF02801">
    <property type="entry name" value="Ketoacyl-synt_C"/>
    <property type="match status" value="1"/>
</dbReference>
<evidence type="ECO:0000313" key="12">
    <source>
        <dbReference type="Proteomes" id="UP001166286"/>
    </source>
</evidence>
<comment type="caution">
    <text evidence="11">The sequence shown here is derived from an EMBL/GenBank/DDBJ whole genome shotgun (WGS) entry which is preliminary data.</text>
</comment>
<feature type="active site" description="Proton donor; for dehydratase activity" evidence="8">
    <location>
        <position position="1012"/>
    </location>
</feature>
<dbReference type="PANTHER" id="PTHR43775">
    <property type="entry name" value="FATTY ACID SYNTHASE"/>
    <property type="match status" value="1"/>
</dbReference>
<feature type="region of interest" description="N-terminal hotdog fold" evidence="8">
    <location>
        <begin position="812"/>
        <end position="940"/>
    </location>
</feature>
<dbReference type="GO" id="GO:0031177">
    <property type="term" value="F:phosphopantetheine binding"/>
    <property type="evidence" value="ECO:0007669"/>
    <property type="project" value="InterPro"/>
</dbReference>
<evidence type="ECO:0000256" key="5">
    <source>
        <dbReference type="ARBA" id="ARBA00022857"/>
    </source>
</evidence>
<dbReference type="InterPro" id="IPR011032">
    <property type="entry name" value="GroES-like_sf"/>
</dbReference>
<evidence type="ECO:0000313" key="11">
    <source>
        <dbReference type="EMBL" id="KAK0508708.1"/>
    </source>
</evidence>
<dbReference type="GO" id="GO:0004315">
    <property type="term" value="F:3-oxoacyl-[acyl-carrier-protein] synthase activity"/>
    <property type="evidence" value="ECO:0007669"/>
    <property type="project" value="InterPro"/>
</dbReference>
<dbReference type="GO" id="GO:0016491">
    <property type="term" value="F:oxidoreductase activity"/>
    <property type="evidence" value="ECO:0007669"/>
    <property type="project" value="InterPro"/>
</dbReference>
<dbReference type="SMART" id="SM00825">
    <property type="entry name" value="PKS_KS"/>
    <property type="match status" value="1"/>
</dbReference>
<dbReference type="SUPFAM" id="SSF53335">
    <property type="entry name" value="S-adenosyl-L-methionine-dependent methyltransferases"/>
    <property type="match status" value="1"/>
</dbReference>
<dbReference type="InterPro" id="IPR013154">
    <property type="entry name" value="ADH-like_N"/>
</dbReference>
<dbReference type="InterPro" id="IPR014031">
    <property type="entry name" value="Ketoacyl_synth_C"/>
</dbReference>
<protein>
    <recommendedName>
        <fullName evidence="13">Polyketide synthase</fullName>
    </recommendedName>
</protein>
<name>A0AA39UYE4_9LECA</name>
<dbReference type="InterPro" id="IPR020807">
    <property type="entry name" value="PKS_DH"/>
</dbReference>
<evidence type="ECO:0000259" key="9">
    <source>
        <dbReference type="PROSITE" id="PS52004"/>
    </source>
</evidence>
<dbReference type="InterPro" id="IPR049900">
    <property type="entry name" value="PKS_mFAS_DH"/>
</dbReference>
<dbReference type="Proteomes" id="UP001166286">
    <property type="component" value="Unassembled WGS sequence"/>
</dbReference>
<dbReference type="Pfam" id="PF08240">
    <property type="entry name" value="ADH_N"/>
    <property type="match status" value="1"/>
</dbReference>
<dbReference type="Gene3D" id="3.40.50.720">
    <property type="entry name" value="NAD(P)-binding Rossmann-like Domain"/>
    <property type="match status" value="1"/>
</dbReference>
<dbReference type="InterPro" id="IPR016035">
    <property type="entry name" value="Acyl_Trfase/lysoPLipase"/>
</dbReference>
<dbReference type="InterPro" id="IPR009081">
    <property type="entry name" value="PP-bd_ACP"/>
</dbReference>
<dbReference type="InterPro" id="IPR036736">
    <property type="entry name" value="ACP-like_sf"/>
</dbReference>
<dbReference type="Gene3D" id="3.90.180.10">
    <property type="entry name" value="Medium-chain alcohol dehydrogenases, catalytic domain"/>
    <property type="match status" value="2"/>
</dbReference>
<gene>
    <name evidence="11" type="ORF">JMJ35_008984</name>
</gene>
<dbReference type="InterPro" id="IPR014030">
    <property type="entry name" value="Ketoacyl_synth_N"/>
</dbReference>
<proteinExistence type="predicted"/>
<dbReference type="InterPro" id="IPR029063">
    <property type="entry name" value="SAM-dependent_MTases_sf"/>
</dbReference>
<dbReference type="InterPro" id="IPR016039">
    <property type="entry name" value="Thiolase-like"/>
</dbReference>
<dbReference type="Pfam" id="PF13602">
    <property type="entry name" value="ADH_zinc_N_2"/>
    <property type="match status" value="1"/>
</dbReference>
<dbReference type="GO" id="GO:0032259">
    <property type="term" value="P:methylation"/>
    <property type="evidence" value="ECO:0007669"/>
    <property type="project" value="UniProtKB-KW"/>
</dbReference>
<dbReference type="Pfam" id="PF14765">
    <property type="entry name" value="PS-DH"/>
    <property type="match status" value="1"/>
</dbReference>
<evidence type="ECO:0000256" key="3">
    <source>
        <dbReference type="ARBA" id="ARBA00022603"/>
    </source>
</evidence>
<dbReference type="InterPro" id="IPR018201">
    <property type="entry name" value="Ketoacyl_synth_AS"/>
</dbReference>
<dbReference type="GO" id="GO:0044550">
    <property type="term" value="P:secondary metabolite biosynthetic process"/>
    <property type="evidence" value="ECO:0007669"/>
    <property type="project" value="TreeGrafter"/>
</dbReference>
<dbReference type="Pfam" id="PF16197">
    <property type="entry name" value="KAsynt_C_assoc"/>
    <property type="match status" value="1"/>
</dbReference>
<dbReference type="InterPro" id="IPR020806">
    <property type="entry name" value="PKS_PP-bd"/>
</dbReference>
<dbReference type="PANTHER" id="PTHR43775:SF49">
    <property type="entry name" value="SYNTHASE, PUTATIVE (JCVI)-RELATED"/>
    <property type="match status" value="1"/>
</dbReference>
<dbReference type="Gene3D" id="3.40.50.150">
    <property type="entry name" value="Vaccinia Virus protein VP39"/>
    <property type="match status" value="1"/>
</dbReference>
<keyword evidence="7" id="KW-0012">Acyltransferase</keyword>
<keyword evidence="1" id="KW-0596">Phosphopantetheine</keyword>
<dbReference type="PROSITE" id="PS52004">
    <property type="entry name" value="KS3_2"/>
    <property type="match status" value="1"/>
</dbReference>
<dbReference type="InterPro" id="IPR013968">
    <property type="entry name" value="PKS_KR"/>
</dbReference>
<dbReference type="SUPFAM" id="SSF52151">
    <property type="entry name" value="FabD/lysophospholipase-like"/>
    <property type="match status" value="1"/>
</dbReference>